<accession>A0A6A5YMQ1</accession>
<proteinExistence type="predicted"/>
<dbReference type="Proteomes" id="UP000799770">
    <property type="component" value="Unassembled WGS sequence"/>
</dbReference>
<dbReference type="OrthoDB" id="3800327at2759"/>
<evidence type="ECO:0000313" key="2">
    <source>
        <dbReference type="Proteomes" id="UP000799770"/>
    </source>
</evidence>
<keyword evidence="2" id="KW-1185">Reference proteome</keyword>
<sequence>MSAVPVLAEPTQLVTKLPDEVALEQYILKAEVDIIDRPGKQYARKKVFVRGPTNASIPLLRRDRVNRIIFFAGKFNPPHRGHRELLLNGYLSTDGKTIAAMIVPVIRTSESEIIQTPNRLQGKSLKLTHKERTCLWKDDLLRRFSWVFPGNHSESEAFIARLCAITLKDGFKVEFAALGGSDHVRVENTTLHLWGTGNAITSDITRPAEFLVSNDSQPLRIEGHGAWRKILPLGTVKPTPDGVCGICWPCRKLAAMFPDFYHDKWKDDLDLFQGDARNVLQYCHSAQGIAWICHQLYCSDRFLLFLPSGRLYPTDDRRCSRSSSKIRDILENTAPEELPEKLKAMVPHPRLLLHILGREDAWPFARPVEPSYIFPCEHWKDWDWRRDAILDVDPININLAEADSGGTNVQDPCVNNSLGLIVRRGDPDALLREMVREDWRKGNSGLGPK</sequence>
<evidence type="ECO:0008006" key="3">
    <source>
        <dbReference type="Google" id="ProtNLM"/>
    </source>
</evidence>
<organism evidence="1 2">
    <name type="scientific">Lophiotrema nucula</name>
    <dbReference type="NCBI Taxonomy" id="690887"/>
    <lineage>
        <taxon>Eukaryota</taxon>
        <taxon>Fungi</taxon>
        <taxon>Dikarya</taxon>
        <taxon>Ascomycota</taxon>
        <taxon>Pezizomycotina</taxon>
        <taxon>Dothideomycetes</taxon>
        <taxon>Pleosporomycetidae</taxon>
        <taxon>Pleosporales</taxon>
        <taxon>Lophiotremataceae</taxon>
        <taxon>Lophiotrema</taxon>
    </lineage>
</organism>
<protein>
    <recommendedName>
        <fullName evidence="3">Cytidyltransferase-like domain-containing protein</fullName>
    </recommendedName>
</protein>
<reference evidence="1" key="1">
    <citation type="journal article" date="2020" name="Stud. Mycol.">
        <title>101 Dothideomycetes genomes: a test case for predicting lifestyles and emergence of pathogens.</title>
        <authorList>
            <person name="Haridas S."/>
            <person name="Albert R."/>
            <person name="Binder M."/>
            <person name="Bloem J."/>
            <person name="Labutti K."/>
            <person name="Salamov A."/>
            <person name="Andreopoulos B."/>
            <person name="Baker S."/>
            <person name="Barry K."/>
            <person name="Bills G."/>
            <person name="Bluhm B."/>
            <person name="Cannon C."/>
            <person name="Castanera R."/>
            <person name="Culley D."/>
            <person name="Daum C."/>
            <person name="Ezra D."/>
            <person name="Gonzalez J."/>
            <person name="Henrissat B."/>
            <person name="Kuo A."/>
            <person name="Liang C."/>
            <person name="Lipzen A."/>
            <person name="Lutzoni F."/>
            <person name="Magnuson J."/>
            <person name="Mondo S."/>
            <person name="Nolan M."/>
            <person name="Ohm R."/>
            <person name="Pangilinan J."/>
            <person name="Park H.-J."/>
            <person name="Ramirez L."/>
            <person name="Alfaro M."/>
            <person name="Sun H."/>
            <person name="Tritt A."/>
            <person name="Yoshinaga Y."/>
            <person name="Zwiers L.-H."/>
            <person name="Turgeon B."/>
            <person name="Goodwin S."/>
            <person name="Spatafora J."/>
            <person name="Crous P."/>
            <person name="Grigoriev I."/>
        </authorList>
    </citation>
    <scope>NUCLEOTIDE SEQUENCE</scope>
    <source>
        <strain evidence="1">CBS 627.86</strain>
    </source>
</reference>
<name>A0A6A5YMQ1_9PLEO</name>
<dbReference type="AlphaFoldDB" id="A0A6A5YMQ1"/>
<dbReference type="SUPFAM" id="SSF52374">
    <property type="entry name" value="Nucleotidylyl transferase"/>
    <property type="match status" value="1"/>
</dbReference>
<evidence type="ECO:0000313" key="1">
    <source>
        <dbReference type="EMBL" id="KAF2107964.1"/>
    </source>
</evidence>
<dbReference type="EMBL" id="ML977350">
    <property type="protein sequence ID" value="KAF2107964.1"/>
    <property type="molecule type" value="Genomic_DNA"/>
</dbReference>
<gene>
    <name evidence="1" type="ORF">BDV96DRAFT_605964</name>
</gene>